<organism evidence="3 4">
    <name type="scientific">Methyloglobulus morosus KoM1</name>
    <dbReference type="NCBI Taxonomy" id="1116472"/>
    <lineage>
        <taxon>Bacteria</taxon>
        <taxon>Pseudomonadati</taxon>
        <taxon>Pseudomonadota</taxon>
        <taxon>Gammaproteobacteria</taxon>
        <taxon>Methylococcales</taxon>
        <taxon>Methylococcaceae</taxon>
        <taxon>Methyloglobulus</taxon>
    </lineage>
</organism>
<evidence type="ECO:0000313" key="3">
    <source>
        <dbReference type="EMBL" id="ESS71471.1"/>
    </source>
</evidence>
<dbReference type="EMBL" id="AYLO01000097">
    <property type="protein sequence ID" value="ESS71471.1"/>
    <property type="molecule type" value="Genomic_DNA"/>
</dbReference>
<dbReference type="InterPro" id="IPR016155">
    <property type="entry name" value="Mopterin_synth/thiamin_S_b"/>
</dbReference>
<dbReference type="HAMAP" id="MF_00460">
    <property type="entry name" value="UPF0125_RnfH"/>
    <property type="match status" value="1"/>
</dbReference>
<evidence type="ECO:0000256" key="1">
    <source>
        <dbReference type="ARBA" id="ARBA00010645"/>
    </source>
</evidence>
<evidence type="ECO:0000313" key="4">
    <source>
        <dbReference type="Proteomes" id="UP000017842"/>
    </source>
</evidence>
<dbReference type="PANTHER" id="PTHR37483:SF1">
    <property type="entry name" value="UPF0125 PROTEIN RATB"/>
    <property type="match status" value="1"/>
</dbReference>
<dbReference type="NCBIfam" id="NF002490">
    <property type="entry name" value="PRK01777.1"/>
    <property type="match status" value="1"/>
</dbReference>
<keyword evidence="4" id="KW-1185">Reference proteome</keyword>
<comment type="similarity">
    <text evidence="1 2">Belongs to the UPF0125 (RnfH) family.</text>
</comment>
<dbReference type="InterPro" id="IPR037021">
    <property type="entry name" value="RnfH_sf"/>
</dbReference>
<dbReference type="Pfam" id="PF03658">
    <property type="entry name" value="Ub-RnfH"/>
    <property type="match status" value="1"/>
</dbReference>
<accession>V5DVR6</accession>
<evidence type="ECO:0000256" key="2">
    <source>
        <dbReference type="HAMAP-Rule" id="MF_00460"/>
    </source>
</evidence>
<dbReference type="InterPro" id="IPR005346">
    <property type="entry name" value="RnfH"/>
</dbReference>
<proteinExistence type="inferred from homology"/>
<dbReference type="RefSeq" id="WP_023495470.1">
    <property type="nucleotide sequence ID" value="NZ_AYLO01000097.1"/>
</dbReference>
<gene>
    <name evidence="3" type="ORF">MGMO_101c00060</name>
</gene>
<dbReference type="SUPFAM" id="SSF54285">
    <property type="entry name" value="MoaD/ThiS"/>
    <property type="match status" value="1"/>
</dbReference>
<dbReference type="STRING" id="1116472.MGMO_101c00060"/>
<dbReference type="PANTHER" id="PTHR37483">
    <property type="entry name" value="UPF0125 PROTEIN RATB"/>
    <property type="match status" value="1"/>
</dbReference>
<dbReference type="Proteomes" id="UP000017842">
    <property type="component" value="Unassembled WGS sequence"/>
</dbReference>
<name>V5DVR6_9GAMM</name>
<sequence length="100" mass="10925">MVEGVSAGEGLIEVEVAYAKPDEQVIVTINVAQGTTIEQAVELSGLLARFPEISPSDLKLGIFGVACKPEQTVTPGDRVEVYRPLIHDPKEARRQRALRR</sequence>
<dbReference type="OrthoDB" id="9796575at2"/>
<comment type="caution">
    <text evidence="3">The sequence shown here is derived from an EMBL/GenBank/DDBJ whole genome shotgun (WGS) entry which is preliminary data.</text>
</comment>
<protein>
    <recommendedName>
        <fullName evidence="2">UPF0125 protein MGMO_101c00060</fullName>
    </recommendedName>
</protein>
<dbReference type="Gene3D" id="3.10.20.280">
    <property type="entry name" value="RnfH-like"/>
    <property type="match status" value="1"/>
</dbReference>
<dbReference type="eggNOG" id="COG2914">
    <property type="taxonomic scope" value="Bacteria"/>
</dbReference>
<reference evidence="3 4" key="1">
    <citation type="journal article" date="2013" name="Genome Announc.">
        <title>Draft Genome Sequence of the Methanotrophic Gammaproteobacterium Methyloglobulus morosus DSM 22980 Strain KoM1.</title>
        <authorList>
            <person name="Poehlein A."/>
            <person name="Deutzmann J.S."/>
            <person name="Daniel R."/>
            <person name="Simeonova D.D."/>
        </authorList>
    </citation>
    <scope>NUCLEOTIDE SEQUENCE [LARGE SCALE GENOMIC DNA]</scope>
    <source>
        <strain evidence="3 4">KoM1</strain>
    </source>
</reference>
<dbReference type="AlphaFoldDB" id="V5DVR6"/>